<feature type="binding site" evidence="10">
    <location>
        <position position="107"/>
    </location>
    <ligand>
        <name>Zn(2+)</name>
        <dbReference type="ChEBI" id="CHEBI:29105"/>
    </ligand>
</feature>
<dbReference type="AlphaFoldDB" id="E1YF43"/>
<dbReference type="InterPro" id="IPR023214">
    <property type="entry name" value="HAD_sf"/>
</dbReference>
<keyword evidence="3 10" id="KW-0479">Metal-binding</keyword>
<name>E1YF43_9BACT</name>
<evidence type="ECO:0000256" key="5">
    <source>
        <dbReference type="ARBA" id="ARBA00023277"/>
    </source>
</evidence>
<dbReference type="InterPro" id="IPR006549">
    <property type="entry name" value="HAD-SF_hydro_IIIA"/>
</dbReference>
<keyword evidence="10" id="KW-0862">Zinc</keyword>
<accession>E1YF43</accession>
<keyword evidence="10" id="KW-0460">Magnesium</keyword>
<dbReference type="InterPro" id="IPR006439">
    <property type="entry name" value="HAD-SF_hydro_IA"/>
</dbReference>
<comment type="subcellular location">
    <subcellularLocation>
        <location evidence="1 7">Cytoplasm</location>
    </subcellularLocation>
</comment>
<dbReference type="EC" id="3.1.3.-" evidence="7"/>
<dbReference type="InterPro" id="IPR004446">
    <property type="entry name" value="Heptose_bisP_phosphatase"/>
</dbReference>
<evidence type="ECO:0000256" key="9">
    <source>
        <dbReference type="PIRSR" id="PIRSR004682-3"/>
    </source>
</evidence>
<dbReference type="InterPro" id="IPR036412">
    <property type="entry name" value="HAD-like_sf"/>
</dbReference>
<evidence type="ECO:0000256" key="2">
    <source>
        <dbReference type="ARBA" id="ARBA00022490"/>
    </source>
</evidence>
<evidence type="ECO:0000256" key="10">
    <source>
        <dbReference type="PIRSR" id="PIRSR004682-4"/>
    </source>
</evidence>
<evidence type="ECO:0000256" key="6">
    <source>
        <dbReference type="ARBA" id="ARBA00031828"/>
    </source>
</evidence>
<feature type="binding site" evidence="10">
    <location>
        <position position="134"/>
    </location>
    <ligand>
        <name>Mg(2+)</name>
        <dbReference type="ChEBI" id="CHEBI:18420"/>
    </ligand>
</feature>
<evidence type="ECO:0000256" key="4">
    <source>
        <dbReference type="ARBA" id="ARBA00022801"/>
    </source>
</evidence>
<gene>
    <name evidence="11" type="ORF">N47_J01680</name>
</gene>
<comment type="cofactor">
    <cofactor evidence="10">
        <name>Zn(2+)</name>
        <dbReference type="ChEBI" id="CHEBI:29105"/>
    </cofactor>
</comment>
<feature type="site" description="Stabilizes the phosphoryl group" evidence="9">
    <location>
        <position position="58"/>
    </location>
</feature>
<evidence type="ECO:0000313" key="11">
    <source>
        <dbReference type="EMBL" id="CBX29187.1"/>
    </source>
</evidence>
<feature type="active site" description="Proton donor" evidence="8">
    <location>
        <position position="17"/>
    </location>
</feature>
<dbReference type="PANTHER" id="PTHR42891:SF1">
    <property type="entry name" value="D-GLYCERO-BETA-D-MANNO-HEPTOSE-1,7-BISPHOSPHATE 7-PHOSPHATASE"/>
    <property type="match status" value="1"/>
</dbReference>
<keyword evidence="5 7" id="KW-0119">Carbohydrate metabolism</keyword>
<evidence type="ECO:0000256" key="1">
    <source>
        <dbReference type="ARBA" id="ARBA00004496"/>
    </source>
</evidence>
<feature type="binding site" evidence="10">
    <location>
        <position position="15"/>
    </location>
    <ligand>
        <name>Mg(2+)</name>
        <dbReference type="ChEBI" id="CHEBI:18420"/>
    </ligand>
</feature>
<organism evidence="11">
    <name type="scientific">uncultured Desulfobacterium sp</name>
    <dbReference type="NCBI Taxonomy" id="201089"/>
    <lineage>
        <taxon>Bacteria</taxon>
        <taxon>Pseudomonadati</taxon>
        <taxon>Thermodesulfobacteriota</taxon>
        <taxon>Desulfobacteria</taxon>
        <taxon>Desulfobacterales</taxon>
        <taxon>Desulfobacteriaceae</taxon>
        <taxon>Desulfobacterium</taxon>
        <taxon>environmental samples</taxon>
    </lineage>
</organism>
<dbReference type="SUPFAM" id="SSF56784">
    <property type="entry name" value="HAD-like"/>
    <property type="match status" value="1"/>
</dbReference>
<keyword evidence="2 7" id="KW-0963">Cytoplasm</keyword>
<dbReference type="Gene3D" id="3.40.50.1000">
    <property type="entry name" value="HAD superfamily/HAD-like"/>
    <property type="match status" value="1"/>
</dbReference>
<evidence type="ECO:0000256" key="8">
    <source>
        <dbReference type="PIRSR" id="PIRSR004682-1"/>
    </source>
</evidence>
<dbReference type="InterPro" id="IPR006543">
    <property type="entry name" value="Histidinol-phos"/>
</dbReference>
<dbReference type="EMBL" id="FR695872">
    <property type="protein sequence ID" value="CBX29187.1"/>
    <property type="molecule type" value="Genomic_DNA"/>
</dbReference>
<dbReference type="Pfam" id="PF13242">
    <property type="entry name" value="Hydrolase_like"/>
    <property type="match status" value="1"/>
</dbReference>
<evidence type="ECO:0000256" key="7">
    <source>
        <dbReference type="PIRNR" id="PIRNR004682"/>
    </source>
</evidence>
<evidence type="ECO:0000256" key="3">
    <source>
        <dbReference type="ARBA" id="ARBA00022723"/>
    </source>
</evidence>
<dbReference type="GO" id="GO:0046872">
    <property type="term" value="F:metal ion binding"/>
    <property type="evidence" value="ECO:0007669"/>
    <property type="project" value="UniProtKB-KW"/>
</dbReference>
<dbReference type="GO" id="GO:0005975">
    <property type="term" value="P:carbohydrate metabolic process"/>
    <property type="evidence" value="ECO:0007669"/>
    <property type="project" value="InterPro"/>
</dbReference>
<sequence length="194" mass="21892">MHKSYGADKTYVFLDRDGVINKDSPDYIKTWSEFEFIPGSIEAIKCLSENNYHVIVITNQSMINRKISTSGHLEYIHAMMNKAVQNEGGEIKDIFFCPHSPEEACTCRKPKPGLIHQAVKKYKINIAESVMVGDSAKDIECAKRAGCKYTILVKTGNYIKAISFLEEKKMLPDYVAADLLDAVRWIMKYGRAGS</sequence>
<dbReference type="PANTHER" id="PTHR42891">
    <property type="entry name" value="D-GLYCERO-BETA-D-MANNO-HEPTOSE-1,7-BISPHOSPHATE 7-PHOSPHATASE"/>
    <property type="match status" value="1"/>
</dbReference>
<dbReference type="PIRSF" id="PIRSF004682">
    <property type="entry name" value="GmhB"/>
    <property type="match status" value="1"/>
</dbReference>
<feature type="binding site" evidence="10">
    <location>
        <position position="105"/>
    </location>
    <ligand>
        <name>Zn(2+)</name>
        <dbReference type="ChEBI" id="CHEBI:29105"/>
    </ligand>
</feature>
<dbReference type="GO" id="GO:0005737">
    <property type="term" value="C:cytoplasm"/>
    <property type="evidence" value="ECO:0007669"/>
    <property type="project" value="UniProtKB-SubCell"/>
</dbReference>
<keyword evidence="4 7" id="KW-0378">Hydrolase</keyword>
<dbReference type="NCBIfam" id="TIGR01549">
    <property type="entry name" value="HAD-SF-IA-v1"/>
    <property type="match status" value="1"/>
</dbReference>
<reference evidence="11" key="1">
    <citation type="journal article" date="2011" name="Environ. Microbiol.">
        <title>Genomic insights into the metabolic potential of the polycyclic aromatic hydrocarbon degrading sulfate-reducing Deltaproteobacterium N47.</title>
        <authorList>
            <person name="Bergmann F."/>
            <person name="Selesi D."/>
            <person name="Weinmaier T."/>
            <person name="Tischler P."/>
            <person name="Rattei T."/>
            <person name="Meckenstock R.U."/>
        </authorList>
    </citation>
    <scope>NUCLEOTIDE SEQUENCE</scope>
</reference>
<feature type="site" description="Stabilizes the phosphoryl group" evidence="9">
    <location>
        <position position="109"/>
    </location>
</feature>
<feature type="active site" description="Nucleophile" evidence="8">
    <location>
        <position position="15"/>
    </location>
</feature>
<feature type="binding site" evidence="10">
    <location>
        <position position="99"/>
    </location>
    <ligand>
        <name>Zn(2+)</name>
        <dbReference type="ChEBI" id="CHEBI:29105"/>
    </ligand>
</feature>
<feature type="site" description="Contributes to substrate recognition" evidence="9">
    <location>
        <position position="108"/>
    </location>
</feature>
<dbReference type="NCBIfam" id="TIGR01662">
    <property type="entry name" value="HAD-SF-IIIA"/>
    <property type="match status" value="1"/>
</dbReference>
<proteinExistence type="inferred from homology"/>
<dbReference type="NCBIfam" id="NF006506">
    <property type="entry name" value="PRK08942.1"/>
    <property type="match status" value="1"/>
</dbReference>
<protein>
    <recommendedName>
        <fullName evidence="6 7">D,D-heptose 1,7-bisphosphate phosphatase</fullName>
        <ecNumber evidence="7">3.1.3.-</ecNumber>
    </recommendedName>
</protein>
<comment type="similarity">
    <text evidence="7">Belongs to the gmhB family.</text>
</comment>
<dbReference type="GO" id="GO:0016791">
    <property type="term" value="F:phosphatase activity"/>
    <property type="evidence" value="ECO:0007669"/>
    <property type="project" value="InterPro"/>
</dbReference>
<feature type="binding site" evidence="10">
    <location>
        <position position="17"/>
    </location>
    <ligand>
        <name>Mg(2+)</name>
        <dbReference type="ChEBI" id="CHEBI:18420"/>
    </ligand>
</feature>
<comment type="cofactor">
    <cofactor evidence="10">
        <name>Mg(2+)</name>
        <dbReference type="ChEBI" id="CHEBI:18420"/>
    </cofactor>
</comment>
<dbReference type="CDD" id="cd07503">
    <property type="entry name" value="HAD_HisB-N"/>
    <property type="match status" value="1"/>
</dbReference>
<feature type="binding site" evidence="10">
    <location>
        <position position="97"/>
    </location>
    <ligand>
        <name>Zn(2+)</name>
        <dbReference type="ChEBI" id="CHEBI:29105"/>
    </ligand>
</feature>
<dbReference type="NCBIfam" id="TIGR01656">
    <property type="entry name" value="Histidinol-ppas"/>
    <property type="match status" value="1"/>
</dbReference>